<protein>
    <recommendedName>
        <fullName evidence="2">Post-SET domain-containing protein</fullName>
    </recommendedName>
</protein>
<organism evidence="1">
    <name type="scientific">uncultured Chthoniobacterales bacterium</name>
    <dbReference type="NCBI Taxonomy" id="1836801"/>
    <lineage>
        <taxon>Bacteria</taxon>
        <taxon>Pseudomonadati</taxon>
        <taxon>Verrucomicrobiota</taxon>
        <taxon>Spartobacteria</taxon>
        <taxon>Chthoniobacterales</taxon>
        <taxon>environmental samples</taxon>
    </lineage>
</organism>
<reference evidence="1" key="1">
    <citation type="submission" date="2020-02" db="EMBL/GenBank/DDBJ databases">
        <authorList>
            <person name="Meier V. D."/>
        </authorList>
    </citation>
    <scope>NUCLEOTIDE SEQUENCE</scope>
    <source>
        <strain evidence="1">AVDCRST_MAG42</strain>
    </source>
</reference>
<evidence type="ECO:0000313" key="1">
    <source>
        <dbReference type="EMBL" id="CAA9268927.1"/>
    </source>
</evidence>
<dbReference type="InterPro" id="IPR046341">
    <property type="entry name" value="SET_dom_sf"/>
</dbReference>
<gene>
    <name evidence="1" type="ORF">AVDCRST_MAG42-3329</name>
</gene>
<dbReference type="Gene3D" id="2.170.270.10">
    <property type="entry name" value="SET domain"/>
    <property type="match status" value="1"/>
</dbReference>
<dbReference type="AlphaFoldDB" id="A0A6J4J4S9"/>
<proteinExistence type="predicted"/>
<accession>A0A6J4J4S9</accession>
<dbReference type="EMBL" id="CADCTA010000117">
    <property type="protein sequence ID" value="CAA9268927.1"/>
    <property type="molecule type" value="Genomic_DNA"/>
</dbReference>
<sequence length="74" mass="8738">MFVTMRDIRAGEKLTHDRTMTDDDESSTECRCAVADCRGTVTGKDWQLPELQRRYDNFFSAHLLEKIRNQRSRK</sequence>
<dbReference type="SUPFAM" id="SSF82199">
    <property type="entry name" value="SET domain"/>
    <property type="match status" value="1"/>
</dbReference>
<name>A0A6J4J4S9_9BACT</name>
<evidence type="ECO:0008006" key="2">
    <source>
        <dbReference type="Google" id="ProtNLM"/>
    </source>
</evidence>